<feature type="region of interest" description="Disordered" evidence="1">
    <location>
        <begin position="1"/>
        <end position="40"/>
    </location>
</feature>
<organism evidence="2 3">
    <name type="scientific">Plakobranchus ocellatus</name>
    <dbReference type="NCBI Taxonomy" id="259542"/>
    <lineage>
        <taxon>Eukaryota</taxon>
        <taxon>Metazoa</taxon>
        <taxon>Spiralia</taxon>
        <taxon>Lophotrochozoa</taxon>
        <taxon>Mollusca</taxon>
        <taxon>Gastropoda</taxon>
        <taxon>Heterobranchia</taxon>
        <taxon>Euthyneura</taxon>
        <taxon>Panpulmonata</taxon>
        <taxon>Sacoglossa</taxon>
        <taxon>Placobranchoidea</taxon>
        <taxon>Plakobranchidae</taxon>
        <taxon>Plakobranchus</taxon>
    </lineage>
</organism>
<sequence length="90" mass="10103">MMNLSRHFRGCNKTSETTKPSRVDFGDIITPTNTGEGTDRLKRHNKHEVYGRLPGCRRMNDPPATLVLTPGISRLVDTQGQNLMFFLGIS</sequence>
<evidence type="ECO:0000313" key="3">
    <source>
        <dbReference type="Proteomes" id="UP000735302"/>
    </source>
</evidence>
<gene>
    <name evidence="2" type="ORF">PoB_002999700</name>
</gene>
<comment type="caution">
    <text evidence="2">The sequence shown here is derived from an EMBL/GenBank/DDBJ whole genome shotgun (WGS) entry which is preliminary data.</text>
</comment>
<feature type="compositionally biased region" description="Basic residues" evidence="1">
    <location>
        <begin position="1"/>
        <end position="10"/>
    </location>
</feature>
<accession>A0AAV4A9B4</accession>
<dbReference type="Proteomes" id="UP000735302">
    <property type="component" value="Unassembled WGS sequence"/>
</dbReference>
<keyword evidence="3" id="KW-1185">Reference proteome</keyword>
<evidence type="ECO:0000256" key="1">
    <source>
        <dbReference type="SAM" id="MobiDB-lite"/>
    </source>
</evidence>
<protein>
    <submittedName>
        <fullName evidence="2">Uncharacterized protein</fullName>
    </submittedName>
</protein>
<dbReference type="EMBL" id="BLXT01003727">
    <property type="protein sequence ID" value="GFO03492.1"/>
    <property type="molecule type" value="Genomic_DNA"/>
</dbReference>
<dbReference type="AlphaFoldDB" id="A0AAV4A9B4"/>
<evidence type="ECO:0000313" key="2">
    <source>
        <dbReference type="EMBL" id="GFO03492.1"/>
    </source>
</evidence>
<name>A0AAV4A9B4_9GAST</name>
<proteinExistence type="predicted"/>
<reference evidence="2 3" key="1">
    <citation type="journal article" date="2021" name="Elife">
        <title>Chloroplast acquisition without the gene transfer in kleptoplastic sea slugs, Plakobranchus ocellatus.</title>
        <authorList>
            <person name="Maeda T."/>
            <person name="Takahashi S."/>
            <person name="Yoshida T."/>
            <person name="Shimamura S."/>
            <person name="Takaki Y."/>
            <person name="Nagai Y."/>
            <person name="Toyoda A."/>
            <person name="Suzuki Y."/>
            <person name="Arimoto A."/>
            <person name="Ishii H."/>
            <person name="Satoh N."/>
            <person name="Nishiyama T."/>
            <person name="Hasebe M."/>
            <person name="Maruyama T."/>
            <person name="Minagawa J."/>
            <person name="Obokata J."/>
            <person name="Shigenobu S."/>
        </authorList>
    </citation>
    <scope>NUCLEOTIDE SEQUENCE [LARGE SCALE GENOMIC DNA]</scope>
</reference>